<keyword evidence="3" id="KW-1185">Reference proteome</keyword>
<feature type="region of interest" description="Disordered" evidence="1">
    <location>
        <begin position="36"/>
        <end position="59"/>
    </location>
</feature>
<gene>
    <name evidence="2" type="ORF">FQN60_006186</name>
</gene>
<dbReference type="AlphaFoldDB" id="A0A5J5CP61"/>
<name>A0A5J5CP61_9PERO</name>
<protein>
    <submittedName>
        <fullName evidence="2">Uncharacterized protein</fullName>
    </submittedName>
</protein>
<dbReference type="Proteomes" id="UP000327493">
    <property type="component" value="Chromosome 19"/>
</dbReference>
<dbReference type="EMBL" id="VOFY01000019">
    <property type="protein sequence ID" value="KAA8582515.1"/>
    <property type="molecule type" value="Genomic_DNA"/>
</dbReference>
<organism evidence="2 3">
    <name type="scientific">Etheostoma spectabile</name>
    <name type="common">orangethroat darter</name>
    <dbReference type="NCBI Taxonomy" id="54343"/>
    <lineage>
        <taxon>Eukaryota</taxon>
        <taxon>Metazoa</taxon>
        <taxon>Chordata</taxon>
        <taxon>Craniata</taxon>
        <taxon>Vertebrata</taxon>
        <taxon>Euteleostomi</taxon>
        <taxon>Actinopterygii</taxon>
        <taxon>Neopterygii</taxon>
        <taxon>Teleostei</taxon>
        <taxon>Neoteleostei</taxon>
        <taxon>Acanthomorphata</taxon>
        <taxon>Eupercaria</taxon>
        <taxon>Perciformes</taxon>
        <taxon>Percoidei</taxon>
        <taxon>Percidae</taxon>
        <taxon>Etheostomatinae</taxon>
        <taxon>Etheostoma</taxon>
    </lineage>
</organism>
<evidence type="ECO:0000313" key="2">
    <source>
        <dbReference type="EMBL" id="KAA8582515.1"/>
    </source>
</evidence>
<feature type="region of interest" description="Disordered" evidence="1">
    <location>
        <begin position="1"/>
        <end position="20"/>
    </location>
</feature>
<evidence type="ECO:0000256" key="1">
    <source>
        <dbReference type="SAM" id="MobiDB-lite"/>
    </source>
</evidence>
<reference evidence="2 3" key="1">
    <citation type="submission" date="2019-08" db="EMBL/GenBank/DDBJ databases">
        <title>A chromosome-level genome assembly, high-density linkage maps, and genome scans reveal the genomic architecture of hybrid incompatibilities underlying speciation via character displacement in darters (Percidae: Etheostominae).</title>
        <authorList>
            <person name="Moran R.L."/>
            <person name="Catchen J.M."/>
            <person name="Fuller R.C."/>
        </authorList>
    </citation>
    <scope>NUCLEOTIDE SEQUENCE [LARGE SCALE GENOMIC DNA]</scope>
    <source>
        <strain evidence="2">EspeVRDwgs_2016</strain>
        <tissue evidence="2">Muscle</tissue>
    </source>
</reference>
<evidence type="ECO:0000313" key="3">
    <source>
        <dbReference type="Proteomes" id="UP000327493"/>
    </source>
</evidence>
<proteinExistence type="predicted"/>
<comment type="caution">
    <text evidence="2">The sequence shown here is derived from an EMBL/GenBank/DDBJ whole genome shotgun (WGS) entry which is preliminary data.</text>
</comment>
<accession>A0A5J5CP61</accession>
<sequence>MQRTQYHHDNGRCQDGPEHQSSEAGFYLAIIGSERHQHRAGPAVQGPRSSRGASLPHRRSRCRIRRRYDYTEGVSLSPPTAVVGQGVGVVKMLVVGCYGDGSEERQFLGQVQCLVVAPSLEYQSYS</sequence>